<dbReference type="InterPro" id="IPR054353">
    <property type="entry name" value="IstA-like_C"/>
</dbReference>
<protein>
    <submittedName>
        <fullName evidence="3">Transposase</fullName>
    </submittedName>
</protein>
<name>D9PGS3_9ZZZZ</name>
<dbReference type="AlphaFoldDB" id="D9PGS3"/>
<proteinExistence type="predicted"/>
<dbReference type="InterPro" id="IPR001584">
    <property type="entry name" value="Integrase_cat-core"/>
</dbReference>
<dbReference type="SUPFAM" id="SSF53098">
    <property type="entry name" value="Ribonuclease H-like"/>
    <property type="match status" value="1"/>
</dbReference>
<organism evidence="3">
    <name type="scientific">sediment metagenome</name>
    <dbReference type="NCBI Taxonomy" id="749907"/>
    <lineage>
        <taxon>unclassified sequences</taxon>
        <taxon>metagenomes</taxon>
        <taxon>ecological metagenomes</taxon>
    </lineage>
</organism>
<dbReference type="GO" id="GO:0015074">
    <property type="term" value="P:DNA integration"/>
    <property type="evidence" value="ECO:0007669"/>
    <property type="project" value="InterPro"/>
</dbReference>
<sequence length="339" mass="38942">MTIDNLKAAVKRADWYDPELNPKIIEFGRHYGVVIIPTMPFTPEHKGKVESSVKYVKNNALKGRIFSSLEEENKYLFDWEKNVADMRIHGTTRQQVFKLFEQEKPILKPLPASLFPCYQEGKRTVHRDSFVEIARAYYEAPPEYIGQEVWVRWDSHVVRIFNRRLEQIRVLARKRPGEFSECLSTRGRSTTVEHTVEHWRDLAMKIGEHCGLWADRIVDIRGCHGIRTLQGLVALTRKHRAEAVEEGCRLALANGQYYLENIRSLMKNPVEQNQFDFLSSHPLIRDMSEYKEIFQAITGNAADPACGDHDFDQRCGASRQAAVPDPAASGSTNKQEEVA</sequence>
<gene>
    <name evidence="3" type="ORF">LDC_0720</name>
</gene>
<evidence type="ECO:0000259" key="2">
    <source>
        <dbReference type="PROSITE" id="PS50994"/>
    </source>
</evidence>
<evidence type="ECO:0000313" key="3">
    <source>
        <dbReference type="EMBL" id="EFK97244.1"/>
    </source>
</evidence>
<reference evidence="3" key="1">
    <citation type="submission" date="2010-07" db="EMBL/GenBank/DDBJ databases">
        <authorList>
            <consortium name="CONSOLIDER consortium CSD2007-00005"/>
            <person name="Guazzaroni M.-E."/>
            <person name="Richter M."/>
            <person name="Garcia-Salamanca A."/>
            <person name="Yarza P."/>
            <person name="Ferrer M."/>
        </authorList>
    </citation>
    <scope>NUCLEOTIDE SEQUENCE</scope>
</reference>
<dbReference type="EMBL" id="ADZX01000300">
    <property type="protein sequence ID" value="EFK97244.1"/>
    <property type="molecule type" value="Genomic_DNA"/>
</dbReference>
<accession>D9PGS3</accession>
<comment type="caution">
    <text evidence="3">The sequence shown here is derived from an EMBL/GenBank/DDBJ whole genome shotgun (WGS) entry which is preliminary data.</text>
</comment>
<dbReference type="PANTHER" id="PTHR35004">
    <property type="entry name" value="TRANSPOSASE RV3428C-RELATED"/>
    <property type="match status" value="1"/>
</dbReference>
<dbReference type="Pfam" id="PF22483">
    <property type="entry name" value="Mu-transpos_C_2"/>
    <property type="match status" value="1"/>
</dbReference>
<reference evidence="3" key="2">
    <citation type="journal article" date="2011" name="Microb. Ecol.">
        <title>Taxonomic and Functional Metagenomic Profiling of the Microbial Community in the Anoxic Sediment of a Sub-saline Shallow Lake (Laguna de Carrizo, Central Spain).</title>
        <authorList>
            <person name="Ferrer M."/>
            <person name="Guazzaroni M.E."/>
            <person name="Richter M."/>
            <person name="Garcia-Salamanca A."/>
            <person name="Yarza P."/>
            <person name="Suarez-Suarez A."/>
            <person name="Solano J."/>
            <person name="Alcaide M."/>
            <person name="van Dillewijn P."/>
            <person name="Molina-Henares M.A."/>
            <person name="Lopez-Cortes N."/>
            <person name="Al-Ramahi Y."/>
            <person name="Guerrero C."/>
            <person name="Acosta A."/>
            <person name="de Eugenio L.I."/>
            <person name="Martinez V."/>
            <person name="Marques S."/>
            <person name="Rojo F."/>
            <person name="Santero E."/>
            <person name="Genilloud O."/>
            <person name="Perez-Perez J."/>
            <person name="Rossello-Mora R."/>
            <person name="Ramos J.L."/>
        </authorList>
    </citation>
    <scope>NUCLEOTIDE SEQUENCE</scope>
</reference>
<feature type="region of interest" description="Disordered" evidence="1">
    <location>
        <begin position="317"/>
        <end position="339"/>
    </location>
</feature>
<dbReference type="InterPro" id="IPR012337">
    <property type="entry name" value="RNaseH-like_sf"/>
</dbReference>
<evidence type="ECO:0000256" key="1">
    <source>
        <dbReference type="SAM" id="MobiDB-lite"/>
    </source>
</evidence>
<feature type="domain" description="Integrase catalytic" evidence="2">
    <location>
        <begin position="1"/>
        <end position="104"/>
    </location>
</feature>
<dbReference type="PROSITE" id="PS50994">
    <property type="entry name" value="INTEGRASE"/>
    <property type="match status" value="1"/>
</dbReference>